<name>A0A327KKZ5_9BRAD</name>
<dbReference type="AlphaFoldDB" id="A0A327KKZ5"/>
<dbReference type="SUPFAM" id="SSF52540">
    <property type="entry name" value="P-loop containing nucleoside triphosphate hydrolases"/>
    <property type="match status" value="1"/>
</dbReference>
<evidence type="ECO:0000256" key="1">
    <source>
        <dbReference type="ARBA" id="ARBA00005417"/>
    </source>
</evidence>
<evidence type="ECO:0000256" key="3">
    <source>
        <dbReference type="ARBA" id="ARBA00022741"/>
    </source>
</evidence>
<evidence type="ECO:0000259" key="5">
    <source>
        <dbReference type="PROSITE" id="PS50893"/>
    </source>
</evidence>
<dbReference type="Proteomes" id="UP000248863">
    <property type="component" value="Unassembled WGS sequence"/>
</dbReference>
<dbReference type="OrthoDB" id="7158404at2"/>
<dbReference type="GO" id="GO:0005886">
    <property type="term" value="C:plasma membrane"/>
    <property type="evidence" value="ECO:0007669"/>
    <property type="project" value="TreeGrafter"/>
</dbReference>
<dbReference type="EMBL" id="NPEU01000141">
    <property type="protein sequence ID" value="RAI38135.1"/>
    <property type="molecule type" value="Genomic_DNA"/>
</dbReference>
<dbReference type="PROSITE" id="PS50893">
    <property type="entry name" value="ABC_TRANSPORTER_2"/>
    <property type="match status" value="1"/>
</dbReference>
<evidence type="ECO:0000313" key="7">
    <source>
        <dbReference type="Proteomes" id="UP000248863"/>
    </source>
</evidence>
<comment type="caution">
    <text evidence="6">The sequence shown here is derived from an EMBL/GenBank/DDBJ whole genome shotgun (WGS) entry which is preliminary data.</text>
</comment>
<sequence length="247" mass="26276">MSAAGGAPLLSLDGIGKRFRGVIAVRDVSFSVPDRAVVGLIGPNGSGKTTLLNIVNGVLSPDQGEIRLGGAATTGRRPSDLAALGITRTFQAARVFRTLTAMQNLFVPLLHQRALDRGPARRRAADLLAFVGLERHADRVASELSGGQQRLLEFARTLVTRPRIVLMDEPFAGVHPQIKTTLVRCIRETVAQEGASFLIVSHEVPDLVAMSDQMVCLVEGAVAARGLPAEVIAQEKVIDGYLGRSDA</sequence>
<organism evidence="6 7">
    <name type="scientific">Rhodoplanes elegans</name>
    <dbReference type="NCBI Taxonomy" id="29408"/>
    <lineage>
        <taxon>Bacteria</taxon>
        <taxon>Pseudomonadati</taxon>
        <taxon>Pseudomonadota</taxon>
        <taxon>Alphaproteobacteria</taxon>
        <taxon>Hyphomicrobiales</taxon>
        <taxon>Nitrobacteraceae</taxon>
        <taxon>Rhodoplanes</taxon>
    </lineage>
</organism>
<dbReference type="RefSeq" id="WP_111357732.1">
    <property type="nucleotide sequence ID" value="NZ_NHSK01000075.1"/>
</dbReference>
<dbReference type="GO" id="GO:0005524">
    <property type="term" value="F:ATP binding"/>
    <property type="evidence" value="ECO:0007669"/>
    <property type="project" value="UniProtKB-KW"/>
</dbReference>
<dbReference type="InterPro" id="IPR017871">
    <property type="entry name" value="ABC_transporter-like_CS"/>
</dbReference>
<dbReference type="Pfam" id="PF00005">
    <property type="entry name" value="ABC_tran"/>
    <property type="match status" value="1"/>
</dbReference>
<dbReference type="InterPro" id="IPR003439">
    <property type="entry name" value="ABC_transporter-like_ATP-bd"/>
</dbReference>
<evidence type="ECO:0000313" key="6">
    <source>
        <dbReference type="EMBL" id="RAI38135.1"/>
    </source>
</evidence>
<evidence type="ECO:0000256" key="2">
    <source>
        <dbReference type="ARBA" id="ARBA00022448"/>
    </source>
</evidence>
<dbReference type="SMART" id="SM00382">
    <property type="entry name" value="AAA"/>
    <property type="match status" value="1"/>
</dbReference>
<gene>
    <name evidence="6" type="ORF">CH338_13730</name>
</gene>
<keyword evidence="3" id="KW-0547">Nucleotide-binding</keyword>
<dbReference type="InterPro" id="IPR051120">
    <property type="entry name" value="ABC_AA/LPS_Transport"/>
</dbReference>
<keyword evidence="7" id="KW-1185">Reference proteome</keyword>
<keyword evidence="2" id="KW-0813">Transport</keyword>
<proteinExistence type="inferred from homology"/>
<keyword evidence="4" id="KW-0067">ATP-binding</keyword>
<evidence type="ECO:0000256" key="4">
    <source>
        <dbReference type="ARBA" id="ARBA00022840"/>
    </source>
</evidence>
<comment type="similarity">
    <text evidence="1">Belongs to the ABC transporter superfamily.</text>
</comment>
<accession>A0A327KKZ5</accession>
<dbReference type="InterPro" id="IPR027417">
    <property type="entry name" value="P-loop_NTPase"/>
</dbReference>
<dbReference type="GO" id="GO:0016887">
    <property type="term" value="F:ATP hydrolysis activity"/>
    <property type="evidence" value="ECO:0007669"/>
    <property type="project" value="InterPro"/>
</dbReference>
<dbReference type="PANTHER" id="PTHR45772">
    <property type="entry name" value="CONSERVED COMPONENT OF ABC TRANSPORTER FOR NATURAL AMINO ACIDS-RELATED"/>
    <property type="match status" value="1"/>
</dbReference>
<feature type="domain" description="ABC transporter" evidence="5">
    <location>
        <begin position="10"/>
        <end position="244"/>
    </location>
</feature>
<dbReference type="PROSITE" id="PS00211">
    <property type="entry name" value="ABC_TRANSPORTER_1"/>
    <property type="match status" value="1"/>
</dbReference>
<dbReference type="InterPro" id="IPR003593">
    <property type="entry name" value="AAA+_ATPase"/>
</dbReference>
<protein>
    <recommendedName>
        <fullName evidence="5">ABC transporter domain-containing protein</fullName>
    </recommendedName>
</protein>
<dbReference type="PANTHER" id="PTHR45772:SF9">
    <property type="entry name" value="CONSERVED COMPONENT OF ABC TRANSPORTER FOR NATURAL AMINO ACIDS"/>
    <property type="match status" value="1"/>
</dbReference>
<dbReference type="Gene3D" id="3.40.50.300">
    <property type="entry name" value="P-loop containing nucleotide triphosphate hydrolases"/>
    <property type="match status" value="1"/>
</dbReference>
<reference evidence="6 7" key="1">
    <citation type="submission" date="2017-07" db="EMBL/GenBank/DDBJ databases">
        <title>Draft Genome Sequences of Select Purple Nonsulfur Bacteria.</title>
        <authorList>
            <person name="Lasarre B."/>
            <person name="Mckinlay J.B."/>
        </authorList>
    </citation>
    <scope>NUCLEOTIDE SEQUENCE [LARGE SCALE GENOMIC DNA]</scope>
    <source>
        <strain evidence="6 7">DSM 11907</strain>
    </source>
</reference>